<gene>
    <name evidence="1" type="ORF">SAMN02745975_01635</name>
</gene>
<evidence type="ECO:0000313" key="1">
    <source>
        <dbReference type="EMBL" id="SHJ25529.1"/>
    </source>
</evidence>
<accession>A0A1M6HTK1</accession>
<dbReference type="OrthoDB" id="371017at2"/>
<reference evidence="2" key="1">
    <citation type="submission" date="2016-11" db="EMBL/GenBank/DDBJ databases">
        <authorList>
            <person name="Varghese N."/>
            <person name="Submissions S."/>
        </authorList>
    </citation>
    <scope>NUCLEOTIDE SEQUENCE [LARGE SCALE GENOMIC DNA]</scope>
    <source>
        <strain evidence="2">DSM 17957</strain>
    </source>
</reference>
<sequence length="86" mass="9924">MQTVNTLLISAIKETENLKQGEVFLLRDLFKGYVWNRIPRSHRLLLGTLFLNHVNTSKIQIQAIEKTSSGQQKYVVIVREKIVLSD</sequence>
<proteinExistence type="predicted"/>
<dbReference type="Pfam" id="PF07205">
    <property type="entry name" value="DUF1413"/>
    <property type="match status" value="1"/>
</dbReference>
<keyword evidence="2" id="KW-1185">Reference proteome</keyword>
<dbReference type="AlphaFoldDB" id="A0A1M6HTK1"/>
<dbReference type="InterPro" id="IPR010813">
    <property type="entry name" value="DUF1413"/>
</dbReference>
<organism evidence="1 2">
    <name type="scientific">Geosporobacter subterraneus DSM 17957</name>
    <dbReference type="NCBI Taxonomy" id="1121919"/>
    <lineage>
        <taxon>Bacteria</taxon>
        <taxon>Bacillati</taxon>
        <taxon>Bacillota</taxon>
        <taxon>Clostridia</taxon>
        <taxon>Peptostreptococcales</taxon>
        <taxon>Thermotaleaceae</taxon>
        <taxon>Geosporobacter</taxon>
    </lineage>
</organism>
<dbReference type="RefSeq" id="WP_110940802.1">
    <property type="nucleotide sequence ID" value="NZ_FQZV01000018.1"/>
</dbReference>
<protein>
    <recommendedName>
        <fullName evidence="3">Single-stranded DNA-binding protein</fullName>
    </recommendedName>
</protein>
<evidence type="ECO:0008006" key="3">
    <source>
        <dbReference type="Google" id="ProtNLM"/>
    </source>
</evidence>
<name>A0A1M6HTK1_9FIRM</name>
<dbReference type="Proteomes" id="UP000184536">
    <property type="component" value="Unassembled WGS sequence"/>
</dbReference>
<dbReference type="STRING" id="1121919.SAMN02745975_01635"/>
<evidence type="ECO:0000313" key="2">
    <source>
        <dbReference type="Proteomes" id="UP000184536"/>
    </source>
</evidence>
<dbReference type="EMBL" id="FQZV01000018">
    <property type="protein sequence ID" value="SHJ25529.1"/>
    <property type="molecule type" value="Genomic_DNA"/>
</dbReference>